<feature type="transmembrane region" description="Helical" evidence="9">
    <location>
        <begin position="320"/>
        <end position="345"/>
    </location>
</feature>
<evidence type="ECO:0000259" key="10">
    <source>
        <dbReference type="PROSITE" id="PS50262"/>
    </source>
</evidence>
<accession>A0A1W0WTD6</accession>
<evidence type="ECO:0000256" key="4">
    <source>
        <dbReference type="ARBA" id="ARBA00023040"/>
    </source>
</evidence>
<evidence type="ECO:0000256" key="5">
    <source>
        <dbReference type="ARBA" id="ARBA00023136"/>
    </source>
</evidence>
<reference evidence="12" key="1">
    <citation type="submission" date="2017-01" db="EMBL/GenBank/DDBJ databases">
        <title>Comparative genomics of anhydrobiosis in the tardigrade Hypsibius dujardini.</title>
        <authorList>
            <person name="Yoshida Y."/>
            <person name="Koutsovoulos G."/>
            <person name="Laetsch D."/>
            <person name="Stevens L."/>
            <person name="Kumar S."/>
            <person name="Horikawa D."/>
            <person name="Ishino K."/>
            <person name="Komine S."/>
            <person name="Tomita M."/>
            <person name="Blaxter M."/>
            <person name="Arakawa K."/>
        </authorList>
    </citation>
    <scope>NUCLEOTIDE SEQUENCE [LARGE SCALE GENOMIC DNA]</scope>
    <source>
        <strain evidence="12">Z151</strain>
    </source>
</reference>
<dbReference type="OrthoDB" id="2101615at2759"/>
<evidence type="ECO:0000313" key="12">
    <source>
        <dbReference type="Proteomes" id="UP000192578"/>
    </source>
</evidence>
<dbReference type="Proteomes" id="UP000192578">
    <property type="component" value="Unassembled WGS sequence"/>
</dbReference>
<protein>
    <submittedName>
        <fullName evidence="11">Pyroglutamylated RFamide peptide receptor</fullName>
    </submittedName>
</protein>
<name>A0A1W0WTD6_HYPEX</name>
<evidence type="ECO:0000256" key="6">
    <source>
        <dbReference type="ARBA" id="ARBA00023170"/>
    </source>
</evidence>
<dbReference type="Pfam" id="PF00001">
    <property type="entry name" value="7tm_1"/>
    <property type="match status" value="1"/>
</dbReference>
<comment type="caution">
    <text evidence="11">The sequence shown here is derived from an EMBL/GenBank/DDBJ whole genome shotgun (WGS) entry which is preliminary data.</text>
</comment>
<organism evidence="11 12">
    <name type="scientific">Hypsibius exemplaris</name>
    <name type="common">Freshwater tardigrade</name>
    <dbReference type="NCBI Taxonomy" id="2072580"/>
    <lineage>
        <taxon>Eukaryota</taxon>
        <taxon>Metazoa</taxon>
        <taxon>Ecdysozoa</taxon>
        <taxon>Tardigrada</taxon>
        <taxon>Eutardigrada</taxon>
        <taxon>Parachela</taxon>
        <taxon>Hypsibioidea</taxon>
        <taxon>Hypsibiidae</taxon>
        <taxon>Hypsibius</taxon>
    </lineage>
</organism>
<evidence type="ECO:0000256" key="9">
    <source>
        <dbReference type="SAM" id="Phobius"/>
    </source>
</evidence>
<dbReference type="EMBL" id="MTYJ01000049">
    <property type="protein sequence ID" value="OQV18478.1"/>
    <property type="molecule type" value="Genomic_DNA"/>
</dbReference>
<evidence type="ECO:0000313" key="11">
    <source>
        <dbReference type="EMBL" id="OQV18478.1"/>
    </source>
</evidence>
<keyword evidence="6 8" id="KW-0675">Receptor</keyword>
<dbReference type="SUPFAM" id="SSF81321">
    <property type="entry name" value="Family A G protein-coupled receptor-like"/>
    <property type="match status" value="1"/>
</dbReference>
<comment type="subcellular location">
    <subcellularLocation>
        <location evidence="1">Membrane</location>
        <topology evidence="1">Multi-pass membrane protein</topology>
    </subcellularLocation>
</comment>
<feature type="transmembrane region" description="Helical" evidence="9">
    <location>
        <begin position="357"/>
        <end position="381"/>
    </location>
</feature>
<feature type="domain" description="G-protein coupled receptors family 1 profile" evidence="10">
    <location>
        <begin position="108"/>
        <end position="379"/>
    </location>
</feature>
<keyword evidence="5 9" id="KW-0472">Membrane</keyword>
<keyword evidence="2 8" id="KW-0812">Transmembrane</keyword>
<dbReference type="InterPro" id="IPR000276">
    <property type="entry name" value="GPCR_Rhodpsn"/>
</dbReference>
<dbReference type="PROSITE" id="PS50262">
    <property type="entry name" value="G_PROTEIN_RECEP_F1_2"/>
    <property type="match status" value="1"/>
</dbReference>
<feature type="transmembrane region" description="Helical" evidence="9">
    <location>
        <begin position="267"/>
        <end position="291"/>
    </location>
</feature>
<gene>
    <name evidence="11" type="ORF">BV898_07487</name>
</gene>
<dbReference type="GO" id="GO:0004930">
    <property type="term" value="F:G protein-coupled receptor activity"/>
    <property type="evidence" value="ECO:0007669"/>
    <property type="project" value="UniProtKB-KW"/>
</dbReference>
<evidence type="ECO:0000256" key="2">
    <source>
        <dbReference type="ARBA" id="ARBA00022692"/>
    </source>
</evidence>
<dbReference type="PRINTS" id="PR00237">
    <property type="entry name" value="GPCRRHODOPSN"/>
</dbReference>
<feature type="transmembrane region" description="Helical" evidence="9">
    <location>
        <begin position="126"/>
        <end position="147"/>
    </location>
</feature>
<evidence type="ECO:0000256" key="1">
    <source>
        <dbReference type="ARBA" id="ARBA00004141"/>
    </source>
</evidence>
<comment type="similarity">
    <text evidence="8">Belongs to the G-protein coupled receptor 1 family.</text>
</comment>
<dbReference type="InterPro" id="IPR017452">
    <property type="entry name" value="GPCR_Rhodpsn_7TM"/>
</dbReference>
<proteinExistence type="inferred from homology"/>
<dbReference type="PANTHER" id="PTHR45695">
    <property type="entry name" value="LEUCOKININ RECEPTOR-RELATED"/>
    <property type="match status" value="1"/>
</dbReference>
<feature type="transmembrane region" description="Helical" evidence="9">
    <location>
        <begin position="210"/>
        <end position="230"/>
    </location>
</feature>
<sequence>MEVVVRNVSHSCSSWNGSSSGGTWTSASGPSLAEVQFNPPAANHNSNCSSSGGSQDINQANWTIASGMMTTVVDEVDLGTYPDFAQLPAVRVAFVVLYTVIVVLTFSGNVLVVYTVTCQKKMHNSVNYLICNLAVSDILVGAFVAPLKLLELIAPAELQLLNSSLCTTLSFTQSVAIFSTILTLLVISLERFYVIVYPLRSRRFSKKFRTKVYIALTWLVAAVISLPNLLGSTQVAYSLSSAYGSLHVSVCVNDKFDDFHPNFRKGYFLFLFIVVYCLPMLIIIVTSCVIVKTMARTTGGIIHRDRESTTQRQTENRRKVAMMMIIVSLGFAICWSPYFFVTVIVEYIHNFFPQGHFFFTMLLINVLGFLNSCINPFIYVMNDRFREQYHMILHRSFCLVCIKMGWMSRLQQWRRRSTTTFSQISITSHRRRFRDAAVFKPTNNGNGGGGGRTGAGGSYIEERGQLQLNDASPGGGGDLRSVSVNRLLSITSDQVYAPHTSNVFPYI</sequence>
<keyword evidence="7 8" id="KW-0807">Transducer</keyword>
<keyword evidence="12" id="KW-1185">Reference proteome</keyword>
<feature type="transmembrane region" description="Helical" evidence="9">
    <location>
        <begin position="167"/>
        <end position="189"/>
    </location>
</feature>
<dbReference type="GO" id="GO:0005886">
    <property type="term" value="C:plasma membrane"/>
    <property type="evidence" value="ECO:0007669"/>
    <property type="project" value="TreeGrafter"/>
</dbReference>
<dbReference type="PROSITE" id="PS00237">
    <property type="entry name" value="G_PROTEIN_RECEP_F1_1"/>
    <property type="match status" value="1"/>
</dbReference>
<evidence type="ECO:0000256" key="3">
    <source>
        <dbReference type="ARBA" id="ARBA00022989"/>
    </source>
</evidence>
<evidence type="ECO:0000256" key="7">
    <source>
        <dbReference type="ARBA" id="ARBA00023224"/>
    </source>
</evidence>
<evidence type="ECO:0000256" key="8">
    <source>
        <dbReference type="RuleBase" id="RU000688"/>
    </source>
</evidence>
<dbReference type="PANTHER" id="PTHR45695:SF22">
    <property type="entry name" value="G-PROTEIN COUPLED RECEPTORS FAMILY 1 PROFILE DOMAIN-CONTAINING PROTEIN"/>
    <property type="match status" value="1"/>
</dbReference>
<dbReference type="Gene3D" id="1.20.1070.10">
    <property type="entry name" value="Rhodopsin 7-helix transmembrane proteins"/>
    <property type="match status" value="1"/>
</dbReference>
<feature type="transmembrane region" description="Helical" evidence="9">
    <location>
        <begin position="92"/>
        <end position="114"/>
    </location>
</feature>
<keyword evidence="4 8" id="KW-0297">G-protein coupled receptor</keyword>
<keyword evidence="3 9" id="KW-1133">Transmembrane helix</keyword>
<dbReference type="AlphaFoldDB" id="A0A1W0WTD6"/>
<dbReference type="SMART" id="SM01381">
    <property type="entry name" value="7TM_GPCR_Srsx"/>
    <property type="match status" value="1"/>
</dbReference>